<keyword evidence="2" id="KW-1185">Reference proteome</keyword>
<sequence>MSGIAYLGPPIQHRDSLCLAFRKIGVELTQVYDYLSWPGRSDSPLQSSLAARGARVQAQFFGTNDERYLEETLRILDEAHITHVLAFWGTRPLADIKALKRRRPHLKFILNVLCHPIGLTPLTVKLQHLVMGSAMKSLDGLVVSSAYMQKYFEQNVPGTAKVPTLVLPPCWSEEYARKVPVEPSDARPNVVFLGRTDWSSGQPSDNVSVSLRTLMQQGIDVHYNRSPESETSEEHACPFDGMDIDKLTNFAARFDASLIVYELGNVQRRDRFDVTVPDRLITSVAAGIPVALPAEGYSACKEYLRQYGAVIEYRSMAHLAEQLRDRTMVEGLRKTAFEKAKEYRAEKLLPRLTSFLNELR</sequence>
<dbReference type="OrthoDB" id="9553554at2"/>
<proteinExistence type="predicted"/>
<dbReference type="SUPFAM" id="SSF53756">
    <property type="entry name" value="UDP-Glycosyltransferase/glycogen phosphorylase"/>
    <property type="match status" value="1"/>
</dbReference>
<dbReference type="RefSeq" id="WP_013569147.1">
    <property type="nucleotide sequence ID" value="NC_014963.1"/>
</dbReference>
<dbReference type="AlphaFoldDB" id="E8V166"/>
<evidence type="ECO:0000313" key="1">
    <source>
        <dbReference type="EMBL" id="ADV83414.1"/>
    </source>
</evidence>
<organism evidence="1 2">
    <name type="scientific">Terriglobus saanensis (strain ATCC BAA-1853 / DSM 23119 / SP1PR4)</name>
    <dbReference type="NCBI Taxonomy" id="401053"/>
    <lineage>
        <taxon>Bacteria</taxon>
        <taxon>Pseudomonadati</taxon>
        <taxon>Acidobacteriota</taxon>
        <taxon>Terriglobia</taxon>
        <taxon>Terriglobales</taxon>
        <taxon>Acidobacteriaceae</taxon>
        <taxon>Terriglobus</taxon>
    </lineage>
</organism>
<protein>
    <submittedName>
        <fullName evidence="1">Uncharacterized protein</fullName>
    </submittedName>
</protein>
<evidence type="ECO:0000313" key="2">
    <source>
        <dbReference type="Proteomes" id="UP000006844"/>
    </source>
</evidence>
<dbReference type="eggNOG" id="ENOG5033B4K">
    <property type="taxonomic scope" value="Bacteria"/>
</dbReference>
<dbReference type="Proteomes" id="UP000006844">
    <property type="component" value="Chromosome"/>
</dbReference>
<dbReference type="EMBL" id="CP002467">
    <property type="protein sequence ID" value="ADV83414.1"/>
    <property type="molecule type" value="Genomic_DNA"/>
</dbReference>
<dbReference type="HOGENOM" id="CLU_769307_0_0_0"/>
<reference evidence="1 2" key="1">
    <citation type="journal article" date="2012" name="Stand. Genomic Sci.">
        <title>Complete genome sequence of Terriglobus saanensis type strain SP1PR4(T), an Acidobacteria from tundra soil.</title>
        <authorList>
            <person name="Rawat S.R."/>
            <person name="Mannisto M.K."/>
            <person name="Starovoytov V."/>
            <person name="Goodwin L."/>
            <person name="Nolan M."/>
            <person name="Hauser L."/>
            <person name="Land M."/>
            <person name="Davenport K.W."/>
            <person name="Woyke T."/>
            <person name="Haggblom M.M."/>
        </authorList>
    </citation>
    <scope>NUCLEOTIDE SEQUENCE</scope>
    <source>
        <strain evidence="2">ATCC BAA-1853 / DSM 23119 / SP1PR4</strain>
    </source>
</reference>
<accession>E8V166</accession>
<name>E8V166_TERSS</name>
<dbReference type="KEGG" id="tsa:AciPR4_2636"/>
<gene>
    <name evidence="1" type="ordered locus">AciPR4_2636</name>
</gene>